<dbReference type="OrthoDB" id="7920740at2759"/>
<reference evidence="2" key="1">
    <citation type="submission" date="2022-12" db="EMBL/GenBank/DDBJ databases">
        <authorList>
            <person name="Petersen C."/>
        </authorList>
    </citation>
    <scope>NUCLEOTIDE SEQUENCE</scope>
    <source>
        <strain evidence="2">IBT 15544</strain>
    </source>
</reference>
<dbReference type="Proteomes" id="UP001150904">
    <property type="component" value="Unassembled WGS sequence"/>
</dbReference>
<keyword evidence="3" id="KW-1185">Reference proteome</keyword>
<protein>
    <recommendedName>
        <fullName evidence="4">DUF4219 domain-containing protein</fullName>
    </recommendedName>
</protein>
<dbReference type="RefSeq" id="XP_058310351.1">
    <property type="nucleotide sequence ID" value="XM_058450889.1"/>
</dbReference>
<evidence type="ECO:0000256" key="1">
    <source>
        <dbReference type="SAM" id="MobiDB-lite"/>
    </source>
</evidence>
<feature type="region of interest" description="Disordered" evidence="1">
    <location>
        <begin position="96"/>
        <end position="150"/>
    </location>
</feature>
<feature type="region of interest" description="Disordered" evidence="1">
    <location>
        <begin position="1"/>
        <end position="69"/>
    </location>
</feature>
<feature type="compositionally biased region" description="Polar residues" evidence="1">
    <location>
        <begin position="115"/>
        <end position="135"/>
    </location>
</feature>
<sequence>MFRQSRRETANQGSVRKLQKRSNTGIFDHHHPSRKDWKSPERSIAKIRKDRRKNIGQIHDETDEERELTEKEWDIPYLRNWSFDVPRHSQELHAPNVEPDRTIGLGLQPGRQLSPGETSTCGSHRKSPTQGSYSWPSPPSRRIEQSAPSTVTETSLNMTEQHLARIPAPKVKRFYQERELDDKLTGPENYALWARDMRRKLTESNAWPIISQSLSPVPSDSCYHAQWARLNKQAWLLIISSISREIRRDLCDHFWWNTPGAWYYLQETYSSVPATTLCAMRGIGDLLNLKYEQCASMKDFLGLMVQYCHAIECNQEGKRGTEWLWCQFILMKLGPNWGGWVEDLIERIEGSDSELDSLVDMCRLVDDLLGEDEQRTLAEERRRATASNRKKSRFELA</sequence>
<dbReference type="GeneID" id="83178190"/>
<evidence type="ECO:0008006" key="4">
    <source>
        <dbReference type="Google" id="ProtNLM"/>
    </source>
</evidence>
<dbReference type="AlphaFoldDB" id="A0A9W9T7I3"/>
<organism evidence="2 3">
    <name type="scientific">Penicillium cinerascens</name>
    <dbReference type="NCBI Taxonomy" id="70096"/>
    <lineage>
        <taxon>Eukaryota</taxon>
        <taxon>Fungi</taxon>
        <taxon>Dikarya</taxon>
        <taxon>Ascomycota</taxon>
        <taxon>Pezizomycotina</taxon>
        <taxon>Eurotiomycetes</taxon>
        <taxon>Eurotiomycetidae</taxon>
        <taxon>Eurotiales</taxon>
        <taxon>Aspergillaceae</taxon>
        <taxon>Penicillium</taxon>
    </lineage>
</organism>
<evidence type="ECO:0000313" key="3">
    <source>
        <dbReference type="Proteomes" id="UP001150904"/>
    </source>
</evidence>
<comment type="caution">
    <text evidence="2">The sequence shown here is derived from an EMBL/GenBank/DDBJ whole genome shotgun (WGS) entry which is preliminary data.</text>
</comment>
<proteinExistence type="predicted"/>
<name>A0A9W9T7I3_9EURO</name>
<feature type="compositionally biased region" description="Basic and acidic residues" evidence="1">
    <location>
        <begin position="27"/>
        <end position="44"/>
    </location>
</feature>
<dbReference type="EMBL" id="JAPQKR010000008">
    <property type="protein sequence ID" value="KAJ5212181.1"/>
    <property type="molecule type" value="Genomic_DNA"/>
</dbReference>
<gene>
    <name evidence="2" type="ORF">N7498_003827</name>
</gene>
<evidence type="ECO:0000313" key="2">
    <source>
        <dbReference type="EMBL" id="KAJ5212181.1"/>
    </source>
</evidence>
<feature type="compositionally biased region" description="Basic residues" evidence="1">
    <location>
        <begin position="45"/>
        <end position="54"/>
    </location>
</feature>
<reference evidence="2" key="2">
    <citation type="journal article" date="2023" name="IMA Fungus">
        <title>Comparative genomic study of the Penicillium genus elucidates a diverse pangenome and 15 lateral gene transfer events.</title>
        <authorList>
            <person name="Petersen C."/>
            <person name="Sorensen T."/>
            <person name="Nielsen M.R."/>
            <person name="Sondergaard T.E."/>
            <person name="Sorensen J.L."/>
            <person name="Fitzpatrick D.A."/>
            <person name="Frisvad J.C."/>
            <person name="Nielsen K.L."/>
        </authorList>
    </citation>
    <scope>NUCLEOTIDE SEQUENCE</scope>
    <source>
        <strain evidence="2">IBT 15544</strain>
    </source>
</reference>
<accession>A0A9W9T7I3</accession>